<name>A0AAD6B5F0_9TELE</name>
<evidence type="ECO:0000313" key="2">
    <source>
        <dbReference type="Proteomes" id="UP001219934"/>
    </source>
</evidence>
<organism evidence="1 2">
    <name type="scientific">Pogonophryne albipinna</name>
    <dbReference type="NCBI Taxonomy" id="1090488"/>
    <lineage>
        <taxon>Eukaryota</taxon>
        <taxon>Metazoa</taxon>
        <taxon>Chordata</taxon>
        <taxon>Craniata</taxon>
        <taxon>Vertebrata</taxon>
        <taxon>Euteleostomi</taxon>
        <taxon>Actinopterygii</taxon>
        <taxon>Neopterygii</taxon>
        <taxon>Teleostei</taxon>
        <taxon>Neoteleostei</taxon>
        <taxon>Acanthomorphata</taxon>
        <taxon>Eupercaria</taxon>
        <taxon>Perciformes</taxon>
        <taxon>Notothenioidei</taxon>
        <taxon>Pogonophryne</taxon>
    </lineage>
</organism>
<dbReference type="Proteomes" id="UP001219934">
    <property type="component" value="Unassembled WGS sequence"/>
</dbReference>
<dbReference type="AlphaFoldDB" id="A0AAD6B5F0"/>
<sequence>MPDSQSRAFSSFTPLSFLLPADVSPPEHTTLLHTHLLASQSIWPRSISGSALRAQTQVRHKCIAIPCSAEWKHCGRQVTNLNGARIFRIIQQSHGAAVFPLKIPDAATLESAQHLLGESLLLCV</sequence>
<keyword evidence="2" id="KW-1185">Reference proteome</keyword>
<evidence type="ECO:0000313" key="1">
    <source>
        <dbReference type="EMBL" id="KAJ4938361.1"/>
    </source>
</evidence>
<comment type="caution">
    <text evidence="1">The sequence shown here is derived from an EMBL/GenBank/DDBJ whole genome shotgun (WGS) entry which is preliminary data.</text>
</comment>
<proteinExistence type="predicted"/>
<reference evidence="1" key="1">
    <citation type="submission" date="2022-11" db="EMBL/GenBank/DDBJ databases">
        <title>Chromosome-level genome of Pogonophryne albipinna.</title>
        <authorList>
            <person name="Jo E."/>
        </authorList>
    </citation>
    <scope>NUCLEOTIDE SEQUENCE</scope>
    <source>
        <strain evidence="1">SGF0006</strain>
        <tissue evidence="1">Muscle</tissue>
    </source>
</reference>
<dbReference type="EMBL" id="JAPTMU010000009">
    <property type="protein sequence ID" value="KAJ4938361.1"/>
    <property type="molecule type" value="Genomic_DNA"/>
</dbReference>
<accession>A0AAD6B5F0</accession>
<protein>
    <submittedName>
        <fullName evidence="1">Uncharacterized protein</fullName>
    </submittedName>
</protein>
<gene>
    <name evidence="1" type="ORF">JOQ06_002981</name>
</gene>